<evidence type="ECO:0000259" key="10">
    <source>
        <dbReference type="Pfam" id="PF07732"/>
    </source>
</evidence>
<keyword evidence="12" id="KW-1185">Reference proteome</keyword>
<evidence type="ECO:0000256" key="5">
    <source>
        <dbReference type="ARBA" id="ARBA00023008"/>
    </source>
</evidence>
<accession>A0A2T2ZRX8</accession>
<protein>
    <submittedName>
        <fullName evidence="11">Multicopper oxidase</fullName>
    </submittedName>
</protein>
<dbReference type="PANTHER" id="PTHR11709">
    <property type="entry name" value="MULTI-COPPER OXIDASE"/>
    <property type="match status" value="1"/>
</dbReference>
<proteinExistence type="inferred from homology"/>
<dbReference type="OrthoDB" id="2121828at2759"/>
<dbReference type="EMBL" id="KZ678887">
    <property type="protein sequence ID" value="PSR74295.1"/>
    <property type="molecule type" value="Genomic_DNA"/>
</dbReference>
<comment type="similarity">
    <text evidence="1">Belongs to the multicopper oxidase family.</text>
</comment>
<feature type="domain" description="Plastocyanin-like" evidence="9">
    <location>
        <begin position="420"/>
        <end position="537"/>
    </location>
</feature>
<dbReference type="Proteomes" id="UP000241462">
    <property type="component" value="Unassembled WGS sequence"/>
</dbReference>
<feature type="chain" id="PRO_5015667874" evidence="7">
    <location>
        <begin position="19"/>
        <end position="575"/>
    </location>
</feature>
<dbReference type="CDD" id="cd13880">
    <property type="entry name" value="CuRO_2_MaLCC_like"/>
    <property type="match status" value="1"/>
</dbReference>
<dbReference type="InterPro" id="IPR045087">
    <property type="entry name" value="Cu-oxidase_fam"/>
</dbReference>
<sequence>MAGRFVAAVALCASLAWAKPHSAPRQTTDTTSVCAGNTADDRSVWCDYSIDTNYYEEVPNTGVTREYWFELQNGTAAPDGIERNVLTVNGSIPGPTIIADWGDEVIVHVTNSLSANGSSVHFHGIRQNFTNPSDGVTSITQCPTAPGDTVTYKWRATQYGSSWYHSHFAYQAYEGVFGGIIINGPATANYDYDLGNLFLLDWSHQTIDQLSIDSSKNGPPTMDNGLINGTNIYVDTDNNNETVGARWEATFEAGSSYRLRLVNSAVDSMFDFSIDNHTLEVISIDFVPIVPYTTDVISIGMGQRYDVIVTADQSAIASDFWMRAYPDSFCSDNANPDDIKGIIHYGSSTATPTTTGYTTGTSDCADQPAESLVPYLSMSPATSFDVTNDLDVSLSIVDDWIRWAIGETSFQVYWDNPTALQVFNNVTAFNETEVVIELPTANEWTYLLIENSNAVTHPIHLHGHDFYILGADNSAYTSADTATLNYSNPPRRDVAMLPPNGWLAIAFQADNPGIWLMHCHIAWHTDQGFALQWLERRSEIEALYDETSLRDSCASWDAWDAISGETQEGDDDDGI</sequence>
<feature type="domain" description="Plastocyanin-like" evidence="10">
    <location>
        <begin position="72"/>
        <end position="185"/>
    </location>
</feature>
<feature type="domain" description="Plastocyanin-like" evidence="8">
    <location>
        <begin position="197"/>
        <end position="345"/>
    </location>
</feature>
<keyword evidence="4" id="KW-0560">Oxidoreductase</keyword>
<evidence type="ECO:0000256" key="4">
    <source>
        <dbReference type="ARBA" id="ARBA00023002"/>
    </source>
</evidence>
<evidence type="ECO:0000259" key="8">
    <source>
        <dbReference type="Pfam" id="PF00394"/>
    </source>
</evidence>
<evidence type="ECO:0000313" key="11">
    <source>
        <dbReference type="EMBL" id="PSR74295.1"/>
    </source>
</evidence>
<dbReference type="CDD" id="cd13901">
    <property type="entry name" value="CuRO_3_MaLCC_like"/>
    <property type="match status" value="1"/>
</dbReference>
<dbReference type="Pfam" id="PF07731">
    <property type="entry name" value="Cu-oxidase_2"/>
    <property type="match status" value="1"/>
</dbReference>
<dbReference type="GO" id="GO:0016491">
    <property type="term" value="F:oxidoreductase activity"/>
    <property type="evidence" value="ECO:0007669"/>
    <property type="project" value="UniProtKB-KW"/>
</dbReference>
<dbReference type="Gene3D" id="2.60.40.420">
    <property type="entry name" value="Cupredoxins - blue copper proteins"/>
    <property type="match status" value="3"/>
</dbReference>
<evidence type="ECO:0000256" key="1">
    <source>
        <dbReference type="ARBA" id="ARBA00010609"/>
    </source>
</evidence>
<dbReference type="Pfam" id="PF00394">
    <property type="entry name" value="Cu-oxidase"/>
    <property type="match status" value="1"/>
</dbReference>
<dbReference type="InterPro" id="IPR001117">
    <property type="entry name" value="Cu-oxidase_2nd"/>
</dbReference>
<dbReference type="PANTHER" id="PTHR11709:SF502">
    <property type="entry name" value="MULTICOPPER OXIDASE"/>
    <property type="match status" value="1"/>
</dbReference>
<dbReference type="FunFam" id="2.60.40.420:FF:000021">
    <property type="entry name" value="Extracellular dihydrogeodin oxidase/laccase"/>
    <property type="match status" value="1"/>
</dbReference>
<reference evidence="11 12" key="1">
    <citation type="journal article" date="2018" name="Mycol. Prog.">
        <title>Coniella lustricola, a new species from submerged detritus.</title>
        <authorList>
            <person name="Raudabaugh D.B."/>
            <person name="Iturriaga T."/>
            <person name="Carver A."/>
            <person name="Mondo S."/>
            <person name="Pangilinan J."/>
            <person name="Lipzen A."/>
            <person name="He G."/>
            <person name="Amirebrahimi M."/>
            <person name="Grigoriev I.V."/>
            <person name="Miller A.N."/>
        </authorList>
    </citation>
    <scope>NUCLEOTIDE SEQUENCE [LARGE SCALE GENOMIC DNA]</scope>
    <source>
        <strain evidence="11 12">B22-T-1</strain>
    </source>
</reference>
<evidence type="ECO:0000256" key="6">
    <source>
        <dbReference type="ARBA" id="ARBA00023180"/>
    </source>
</evidence>
<name>A0A2T2ZRX8_9PEZI</name>
<keyword evidence="6" id="KW-0325">Glycoprotein</keyword>
<dbReference type="AlphaFoldDB" id="A0A2T2ZRX8"/>
<evidence type="ECO:0000313" key="12">
    <source>
        <dbReference type="Proteomes" id="UP000241462"/>
    </source>
</evidence>
<dbReference type="InterPro" id="IPR011707">
    <property type="entry name" value="Cu-oxidase-like_N"/>
</dbReference>
<dbReference type="InterPro" id="IPR011706">
    <property type="entry name" value="Cu-oxidase_C"/>
</dbReference>
<evidence type="ECO:0000256" key="7">
    <source>
        <dbReference type="SAM" id="SignalP"/>
    </source>
</evidence>
<keyword evidence="7" id="KW-0732">Signal</keyword>
<evidence type="ECO:0000256" key="3">
    <source>
        <dbReference type="ARBA" id="ARBA00022737"/>
    </source>
</evidence>
<evidence type="ECO:0000256" key="2">
    <source>
        <dbReference type="ARBA" id="ARBA00022723"/>
    </source>
</evidence>
<dbReference type="GO" id="GO:0005507">
    <property type="term" value="F:copper ion binding"/>
    <property type="evidence" value="ECO:0007669"/>
    <property type="project" value="InterPro"/>
</dbReference>
<dbReference type="Pfam" id="PF07732">
    <property type="entry name" value="Cu-oxidase_3"/>
    <property type="match status" value="1"/>
</dbReference>
<dbReference type="STRING" id="2025994.A0A2T2ZRX8"/>
<dbReference type="SUPFAM" id="SSF49503">
    <property type="entry name" value="Cupredoxins"/>
    <property type="match status" value="3"/>
</dbReference>
<dbReference type="InterPro" id="IPR008972">
    <property type="entry name" value="Cupredoxin"/>
</dbReference>
<feature type="signal peptide" evidence="7">
    <location>
        <begin position="1"/>
        <end position="18"/>
    </location>
</feature>
<organism evidence="11 12">
    <name type="scientific">Coniella lustricola</name>
    <dbReference type="NCBI Taxonomy" id="2025994"/>
    <lineage>
        <taxon>Eukaryota</taxon>
        <taxon>Fungi</taxon>
        <taxon>Dikarya</taxon>
        <taxon>Ascomycota</taxon>
        <taxon>Pezizomycotina</taxon>
        <taxon>Sordariomycetes</taxon>
        <taxon>Sordariomycetidae</taxon>
        <taxon>Diaporthales</taxon>
        <taxon>Schizoparmaceae</taxon>
        <taxon>Coniella</taxon>
    </lineage>
</organism>
<evidence type="ECO:0000259" key="9">
    <source>
        <dbReference type="Pfam" id="PF07731"/>
    </source>
</evidence>
<keyword evidence="2" id="KW-0479">Metal-binding</keyword>
<keyword evidence="3" id="KW-0677">Repeat</keyword>
<keyword evidence="5" id="KW-0186">Copper</keyword>
<dbReference type="InParanoid" id="A0A2T2ZRX8"/>
<dbReference type="FunFam" id="2.60.40.420:FF:000038">
    <property type="entry name" value="Extracellular dihydrogeodin oxidase/laccase"/>
    <property type="match status" value="1"/>
</dbReference>
<gene>
    <name evidence="11" type="ORF">BD289DRAFT_224519</name>
</gene>
<dbReference type="CDD" id="cd13854">
    <property type="entry name" value="CuRO_1_MaLCC_like"/>
    <property type="match status" value="1"/>
</dbReference>